<dbReference type="InterPro" id="IPR015815">
    <property type="entry name" value="HIBADH-related"/>
</dbReference>
<organism evidence="6">
    <name type="scientific">Candidatus Electrothrix aestuarii</name>
    <dbReference type="NCBI Taxonomy" id="3062594"/>
    <lineage>
        <taxon>Bacteria</taxon>
        <taxon>Pseudomonadati</taxon>
        <taxon>Thermodesulfobacteriota</taxon>
        <taxon>Desulfobulbia</taxon>
        <taxon>Desulfobulbales</taxon>
        <taxon>Desulfobulbaceae</taxon>
        <taxon>Candidatus Electrothrix</taxon>
    </lineage>
</organism>
<dbReference type="InterPro" id="IPR013328">
    <property type="entry name" value="6PGD_dom2"/>
</dbReference>
<feature type="active site" evidence="3">
    <location>
        <position position="172"/>
    </location>
</feature>
<feature type="domain" description="3-hydroxyisobutyrate dehydrogenase-like NAD-binding" evidence="5">
    <location>
        <begin position="168"/>
        <end position="285"/>
    </location>
</feature>
<reference evidence="6" key="1">
    <citation type="journal article" date="2024" name="Syst. Appl. Microbiol.">
        <title>First single-strain enrichments of Electrothrix cable bacteria, description of E. aestuarii sp. nov. and E. rattekaaiensis sp. nov., and proposal of a cable bacteria taxonomy following the rules of the SeqCode.</title>
        <authorList>
            <person name="Plum-Jensen L.E."/>
            <person name="Schramm A."/>
            <person name="Marshall I.P.G."/>
        </authorList>
    </citation>
    <scope>NUCLEOTIDE SEQUENCE</scope>
    <source>
        <strain evidence="6">Rat1</strain>
    </source>
</reference>
<dbReference type="Gene3D" id="1.10.1040.10">
    <property type="entry name" value="N-(1-d-carboxylethyl)-l-norvaline Dehydrogenase, domain 2"/>
    <property type="match status" value="1"/>
</dbReference>
<dbReference type="InterPro" id="IPR006115">
    <property type="entry name" value="6PGDH_NADP-bd"/>
</dbReference>
<dbReference type="PANTHER" id="PTHR43580:SF2">
    <property type="entry name" value="CYTOKINE-LIKE NUCLEAR FACTOR N-PAC"/>
    <property type="match status" value="1"/>
</dbReference>
<dbReference type="GO" id="GO:0051287">
    <property type="term" value="F:NAD binding"/>
    <property type="evidence" value="ECO:0007669"/>
    <property type="project" value="InterPro"/>
</dbReference>
<keyword evidence="1 6" id="KW-0560">Oxidoreductase</keyword>
<evidence type="ECO:0000256" key="3">
    <source>
        <dbReference type="PIRSR" id="PIRSR000103-1"/>
    </source>
</evidence>
<name>A0AAU8LS30_9BACT</name>
<keyword evidence="2" id="KW-0520">NAD</keyword>
<proteinExistence type="predicted"/>
<dbReference type="SUPFAM" id="SSF51735">
    <property type="entry name" value="NAD(P)-binding Rossmann-fold domains"/>
    <property type="match status" value="1"/>
</dbReference>
<feature type="domain" description="6-phosphogluconate dehydrogenase NADP-binding" evidence="4">
    <location>
        <begin position="6"/>
        <end position="162"/>
    </location>
</feature>
<sequence length="295" mass="31770">MDTQHIAYLGLGMMGQEMVLNLAEDGVQVLVWNRTQKKADALVGTNIHAVTSPQDAVCRGGIAISCLSNDEAVEAVCSDDFLHALGKGGVHISMSTISPNTADKLKIRHAAHGASYVAAPVLGRPDFVKSRMQRFLLSGPAAVCARALPILESLGSWVFHLGEDVRSAHAAKLAFNYTIGTSITLMSEAFALAEKNGVDRQVMHNLMVETVYNCPLFQGYGKQIVDDNVDDPLFKLSLGYKDMSLVADLARESLVPMPVGLAVYETYQRAMAAGMQDLDWCGVSRVVSQAAGEKK</sequence>
<dbReference type="GO" id="GO:0016491">
    <property type="term" value="F:oxidoreductase activity"/>
    <property type="evidence" value="ECO:0007669"/>
    <property type="project" value="UniProtKB-KW"/>
</dbReference>
<evidence type="ECO:0000313" key="6">
    <source>
        <dbReference type="EMBL" id="XCN71708.1"/>
    </source>
</evidence>
<evidence type="ECO:0000259" key="5">
    <source>
        <dbReference type="Pfam" id="PF14833"/>
    </source>
</evidence>
<dbReference type="InterPro" id="IPR051265">
    <property type="entry name" value="HIBADH-related_NP60_sf"/>
</dbReference>
<evidence type="ECO:0000256" key="1">
    <source>
        <dbReference type="ARBA" id="ARBA00023002"/>
    </source>
</evidence>
<evidence type="ECO:0000256" key="2">
    <source>
        <dbReference type="ARBA" id="ARBA00023027"/>
    </source>
</evidence>
<dbReference type="InterPro" id="IPR002204">
    <property type="entry name" value="3-OH-isobutyrate_DH-rel_CS"/>
</dbReference>
<evidence type="ECO:0000259" key="4">
    <source>
        <dbReference type="Pfam" id="PF03446"/>
    </source>
</evidence>
<dbReference type="PROSITE" id="PS00895">
    <property type="entry name" value="3_HYDROXYISOBUT_DH"/>
    <property type="match status" value="1"/>
</dbReference>
<gene>
    <name evidence="6" type="ORF">Q3M24_15510</name>
</gene>
<dbReference type="InterPro" id="IPR008927">
    <property type="entry name" value="6-PGluconate_DH-like_C_sf"/>
</dbReference>
<dbReference type="InterPro" id="IPR036291">
    <property type="entry name" value="NAD(P)-bd_dom_sf"/>
</dbReference>
<reference evidence="6" key="2">
    <citation type="submission" date="2024-06" db="EMBL/GenBank/DDBJ databases">
        <authorList>
            <person name="Plum-Jensen L.E."/>
            <person name="Schramm A."/>
            <person name="Marshall I.P.G."/>
        </authorList>
    </citation>
    <scope>NUCLEOTIDE SEQUENCE</scope>
    <source>
        <strain evidence="6">Rat1</strain>
    </source>
</reference>
<dbReference type="Pfam" id="PF14833">
    <property type="entry name" value="NAD_binding_11"/>
    <property type="match status" value="1"/>
</dbReference>
<dbReference type="InterPro" id="IPR029154">
    <property type="entry name" value="HIBADH-like_NADP-bd"/>
</dbReference>
<protein>
    <submittedName>
        <fullName evidence="6">NAD(P)-dependent oxidoreductase</fullName>
        <ecNumber evidence="6">1.1.-.-</ecNumber>
    </submittedName>
</protein>
<dbReference type="KEGG" id="eaj:Q3M24_15510"/>
<dbReference type="AlphaFoldDB" id="A0AAU8LS30"/>
<dbReference type="PIRSF" id="PIRSF000103">
    <property type="entry name" value="HIBADH"/>
    <property type="match status" value="1"/>
</dbReference>
<dbReference type="Gene3D" id="3.40.50.720">
    <property type="entry name" value="NAD(P)-binding Rossmann-like Domain"/>
    <property type="match status" value="1"/>
</dbReference>
<accession>A0AAU8LS30</accession>
<dbReference type="EMBL" id="CP159373">
    <property type="protein sequence ID" value="XCN71708.1"/>
    <property type="molecule type" value="Genomic_DNA"/>
</dbReference>
<dbReference type="PANTHER" id="PTHR43580">
    <property type="entry name" value="OXIDOREDUCTASE GLYR1-RELATED"/>
    <property type="match status" value="1"/>
</dbReference>
<dbReference type="GO" id="GO:0016054">
    <property type="term" value="P:organic acid catabolic process"/>
    <property type="evidence" value="ECO:0007669"/>
    <property type="project" value="UniProtKB-ARBA"/>
</dbReference>
<dbReference type="SUPFAM" id="SSF48179">
    <property type="entry name" value="6-phosphogluconate dehydrogenase C-terminal domain-like"/>
    <property type="match status" value="1"/>
</dbReference>
<dbReference type="Pfam" id="PF03446">
    <property type="entry name" value="NAD_binding_2"/>
    <property type="match status" value="1"/>
</dbReference>
<dbReference type="GO" id="GO:0050661">
    <property type="term" value="F:NADP binding"/>
    <property type="evidence" value="ECO:0007669"/>
    <property type="project" value="InterPro"/>
</dbReference>
<dbReference type="EC" id="1.1.-.-" evidence="6"/>